<gene>
    <name evidence="2" type="ORF">RS030_132074</name>
</gene>
<comment type="caution">
    <text evidence="2">The sequence shown here is derived from an EMBL/GenBank/DDBJ whole genome shotgun (WGS) entry which is preliminary data.</text>
</comment>
<sequence length="459" mass="52395">MAASKSSPDELYECFDEIELKSEKPILLSTDISSKCFFGRFSVPTHTQNMSGVLFIDYLPQKEGSEISDKKLEHSNSGNNNCILNQISVQIRDSNSRHCIGNPIPLSNSNYLAVIDRGNFYEAKVLNGLFVFEPNIKSKNEGNSDIAENIKRDHIVREAVITARILESSNNSKTKVEKEEDSVTPVINVNNPQNSANESTYKLEINDKFDDIYDKYLGLRQQEKKRKISALYSKEKSQDDSPFVESALSLTTLKNNEDWDYDRDGKMSDDEEYIEKSEIDQSYEDEHNPILINGNLNSEDEEDPDEILTEYGQSLKNMIANQQDMEADEELNIYSDDIDDELESRSNISSSIQNVAETSSSQEKSNSDIRIKENKSPTILSSSINGSVRSLEDEVVRRLTLAGGRMQIKPFLDAMKVRKKNKYFEEIQEIIKRVADTHTEYHSNNKISYITLKTNYRQM</sequence>
<evidence type="ECO:0000313" key="2">
    <source>
        <dbReference type="EMBL" id="KAK6590763.1"/>
    </source>
</evidence>
<keyword evidence="3" id="KW-1185">Reference proteome</keyword>
<name>A0AAV9Y1T3_9CRYT</name>
<feature type="region of interest" description="Disordered" evidence="1">
    <location>
        <begin position="172"/>
        <end position="195"/>
    </location>
</feature>
<evidence type="ECO:0000256" key="1">
    <source>
        <dbReference type="SAM" id="MobiDB-lite"/>
    </source>
</evidence>
<feature type="compositionally biased region" description="Polar residues" evidence="1">
    <location>
        <begin position="350"/>
        <end position="364"/>
    </location>
</feature>
<protein>
    <submittedName>
        <fullName evidence="2">Uncharacterized protein</fullName>
    </submittedName>
</protein>
<feature type="region of interest" description="Disordered" evidence="1">
    <location>
        <begin position="350"/>
        <end position="374"/>
    </location>
</feature>
<evidence type="ECO:0000313" key="3">
    <source>
        <dbReference type="Proteomes" id="UP001311799"/>
    </source>
</evidence>
<feature type="compositionally biased region" description="Basic and acidic residues" evidence="1">
    <location>
        <begin position="365"/>
        <end position="374"/>
    </location>
</feature>
<proteinExistence type="predicted"/>
<organism evidence="2 3">
    <name type="scientific">Cryptosporidium xiaoi</name>
    <dbReference type="NCBI Taxonomy" id="659607"/>
    <lineage>
        <taxon>Eukaryota</taxon>
        <taxon>Sar</taxon>
        <taxon>Alveolata</taxon>
        <taxon>Apicomplexa</taxon>
        <taxon>Conoidasida</taxon>
        <taxon>Coccidia</taxon>
        <taxon>Eucoccidiorida</taxon>
        <taxon>Eimeriorina</taxon>
        <taxon>Cryptosporidiidae</taxon>
        <taxon>Cryptosporidium</taxon>
    </lineage>
</organism>
<accession>A0AAV9Y1T3</accession>
<feature type="compositionally biased region" description="Polar residues" evidence="1">
    <location>
        <begin position="185"/>
        <end position="195"/>
    </location>
</feature>
<dbReference type="AlphaFoldDB" id="A0AAV9Y1T3"/>
<dbReference type="EMBL" id="JAWDEY010000004">
    <property type="protein sequence ID" value="KAK6590763.1"/>
    <property type="molecule type" value="Genomic_DNA"/>
</dbReference>
<reference evidence="2 3" key="1">
    <citation type="submission" date="2023-10" db="EMBL/GenBank/DDBJ databases">
        <title>Comparative genomics analysis reveals potential genetic determinants of host preference in Cryptosporidium xiaoi.</title>
        <authorList>
            <person name="Xiao L."/>
            <person name="Li J."/>
        </authorList>
    </citation>
    <scope>NUCLEOTIDE SEQUENCE [LARGE SCALE GENOMIC DNA]</scope>
    <source>
        <strain evidence="2 3">52996</strain>
    </source>
</reference>
<dbReference type="Proteomes" id="UP001311799">
    <property type="component" value="Unassembled WGS sequence"/>
</dbReference>